<name>A0AAU9J8V8_9CILI</name>
<gene>
    <name evidence="1" type="ORF">BSTOLATCC_MIC32015</name>
</gene>
<dbReference type="Proteomes" id="UP001162131">
    <property type="component" value="Unassembled WGS sequence"/>
</dbReference>
<accession>A0AAU9J8V8</accession>
<keyword evidence="2" id="KW-1185">Reference proteome</keyword>
<organism evidence="1 2">
    <name type="scientific">Blepharisma stoltei</name>
    <dbReference type="NCBI Taxonomy" id="1481888"/>
    <lineage>
        <taxon>Eukaryota</taxon>
        <taxon>Sar</taxon>
        <taxon>Alveolata</taxon>
        <taxon>Ciliophora</taxon>
        <taxon>Postciliodesmatophora</taxon>
        <taxon>Heterotrichea</taxon>
        <taxon>Heterotrichida</taxon>
        <taxon>Blepharismidae</taxon>
        <taxon>Blepharisma</taxon>
    </lineage>
</organism>
<dbReference type="EMBL" id="CAJZBQ010000032">
    <property type="protein sequence ID" value="CAG9322405.1"/>
    <property type="molecule type" value="Genomic_DNA"/>
</dbReference>
<proteinExistence type="predicted"/>
<evidence type="ECO:0000313" key="1">
    <source>
        <dbReference type="EMBL" id="CAG9322405.1"/>
    </source>
</evidence>
<comment type="caution">
    <text evidence="1">The sequence shown here is derived from an EMBL/GenBank/DDBJ whole genome shotgun (WGS) entry which is preliminary data.</text>
</comment>
<reference evidence="1" key="1">
    <citation type="submission" date="2021-09" db="EMBL/GenBank/DDBJ databases">
        <authorList>
            <consortium name="AG Swart"/>
            <person name="Singh M."/>
            <person name="Singh A."/>
            <person name="Seah K."/>
            <person name="Emmerich C."/>
        </authorList>
    </citation>
    <scope>NUCLEOTIDE SEQUENCE</scope>
    <source>
        <strain evidence="1">ATCC30299</strain>
    </source>
</reference>
<evidence type="ECO:0000313" key="2">
    <source>
        <dbReference type="Proteomes" id="UP001162131"/>
    </source>
</evidence>
<sequence length="76" mass="8492">MAWRTNPPFSTCNKRESSLETLGKGGMCIWSVFTWSGGVQCRASQHQAYIKARFYPDEDGWKKGQSNKAKTSTGIS</sequence>
<protein>
    <submittedName>
        <fullName evidence="1">Uncharacterized protein</fullName>
    </submittedName>
</protein>
<dbReference type="AlphaFoldDB" id="A0AAU9J8V8"/>